<protein>
    <submittedName>
        <fullName evidence="2">Uncharacterized protein</fullName>
    </submittedName>
</protein>
<dbReference type="AlphaFoldDB" id="A0A5B7JKT7"/>
<feature type="compositionally biased region" description="Low complexity" evidence="1">
    <location>
        <begin position="32"/>
        <end position="44"/>
    </location>
</feature>
<evidence type="ECO:0000256" key="1">
    <source>
        <dbReference type="SAM" id="MobiDB-lite"/>
    </source>
</evidence>
<organism evidence="2 3">
    <name type="scientific">Portunus trituberculatus</name>
    <name type="common">Swimming crab</name>
    <name type="synonym">Neptunus trituberculatus</name>
    <dbReference type="NCBI Taxonomy" id="210409"/>
    <lineage>
        <taxon>Eukaryota</taxon>
        <taxon>Metazoa</taxon>
        <taxon>Ecdysozoa</taxon>
        <taxon>Arthropoda</taxon>
        <taxon>Crustacea</taxon>
        <taxon>Multicrustacea</taxon>
        <taxon>Malacostraca</taxon>
        <taxon>Eumalacostraca</taxon>
        <taxon>Eucarida</taxon>
        <taxon>Decapoda</taxon>
        <taxon>Pleocyemata</taxon>
        <taxon>Brachyura</taxon>
        <taxon>Eubrachyura</taxon>
        <taxon>Portunoidea</taxon>
        <taxon>Portunidae</taxon>
        <taxon>Portuninae</taxon>
        <taxon>Portunus</taxon>
    </lineage>
</organism>
<sequence>MFNAPSVKSPFPSLVFQLARIKGSGFPVAKELAASASPTRSSPTLPVPGQESSPKLPDEEAAKHLSFSPFLSSLQQKQLKPHY</sequence>
<dbReference type="Proteomes" id="UP000324222">
    <property type="component" value="Unassembled WGS sequence"/>
</dbReference>
<reference evidence="2 3" key="1">
    <citation type="submission" date="2019-05" db="EMBL/GenBank/DDBJ databases">
        <title>Another draft genome of Portunus trituberculatus and its Hox gene families provides insights of decapod evolution.</title>
        <authorList>
            <person name="Jeong J.-H."/>
            <person name="Song I."/>
            <person name="Kim S."/>
            <person name="Choi T."/>
            <person name="Kim D."/>
            <person name="Ryu S."/>
            <person name="Kim W."/>
        </authorList>
    </citation>
    <scope>NUCLEOTIDE SEQUENCE [LARGE SCALE GENOMIC DNA]</scope>
    <source>
        <tissue evidence="2">Muscle</tissue>
    </source>
</reference>
<comment type="caution">
    <text evidence="2">The sequence shown here is derived from an EMBL/GenBank/DDBJ whole genome shotgun (WGS) entry which is preliminary data.</text>
</comment>
<evidence type="ECO:0000313" key="3">
    <source>
        <dbReference type="Proteomes" id="UP000324222"/>
    </source>
</evidence>
<proteinExistence type="predicted"/>
<keyword evidence="3" id="KW-1185">Reference proteome</keyword>
<gene>
    <name evidence="2" type="ORF">E2C01_088785</name>
</gene>
<accession>A0A5B7JKT7</accession>
<name>A0A5B7JKT7_PORTR</name>
<evidence type="ECO:0000313" key="2">
    <source>
        <dbReference type="EMBL" id="MPC93648.1"/>
    </source>
</evidence>
<feature type="region of interest" description="Disordered" evidence="1">
    <location>
        <begin position="32"/>
        <end position="61"/>
    </location>
</feature>
<dbReference type="EMBL" id="VSRR010095615">
    <property type="protein sequence ID" value="MPC93648.1"/>
    <property type="molecule type" value="Genomic_DNA"/>
</dbReference>